<dbReference type="AlphaFoldDB" id="S2JA42"/>
<reference evidence="4" key="1">
    <citation type="submission" date="2013-05" db="EMBL/GenBank/DDBJ databases">
        <title>The Genome sequence of Mucor circinelloides f. circinelloides 1006PhL.</title>
        <authorList>
            <consortium name="The Broad Institute Genomics Platform"/>
            <person name="Cuomo C."/>
            <person name="Earl A."/>
            <person name="Findley K."/>
            <person name="Lee S.C."/>
            <person name="Walker B."/>
            <person name="Young S."/>
            <person name="Zeng Q."/>
            <person name="Gargeya S."/>
            <person name="Fitzgerald M."/>
            <person name="Haas B."/>
            <person name="Abouelleil A."/>
            <person name="Allen A.W."/>
            <person name="Alvarado L."/>
            <person name="Arachchi H.M."/>
            <person name="Berlin A.M."/>
            <person name="Chapman S.B."/>
            <person name="Gainer-Dewar J."/>
            <person name="Goldberg J."/>
            <person name="Griggs A."/>
            <person name="Gujja S."/>
            <person name="Hansen M."/>
            <person name="Howarth C."/>
            <person name="Imamovic A."/>
            <person name="Ireland A."/>
            <person name="Larimer J."/>
            <person name="McCowan C."/>
            <person name="Murphy C."/>
            <person name="Pearson M."/>
            <person name="Poon T.W."/>
            <person name="Priest M."/>
            <person name="Roberts A."/>
            <person name="Saif S."/>
            <person name="Shea T."/>
            <person name="Sisk P."/>
            <person name="Sykes S."/>
            <person name="Wortman J."/>
            <person name="Nusbaum C."/>
            <person name="Birren B."/>
        </authorList>
    </citation>
    <scope>NUCLEOTIDE SEQUENCE [LARGE SCALE GENOMIC DNA]</scope>
    <source>
        <strain evidence="4">1006PhL</strain>
    </source>
</reference>
<protein>
    <recommendedName>
        <fullName evidence="2">C2H2-type domain-containing protein</fullName>
    </recommendedName>
</protein>
<evidence type="ECO:0000256" key="1">
    <source>
        <dbReference type="SAM" id="MobiDB-lite"/>
    </source>
</evidence>
<accession>S2JA42</accession>
<feature type="compositionally biased region" description="Polar residues" evidence="1">
    <location>
        <begin position="96"/>
        <end position="114"/>
    </location>
</feature>
<feature type="region of interest" description="Disordered" evidence="1">
    <location>
        <begin position="49"/>
        <end position="125"/>
    </location>
</feature>
<evidence type="ECO:0000313" key="4">
    <source>
        <dbReference type="Proteomes" id="UP000014254"/>
    </source>
</evidence>
<keyword evidence="4" id="KW-1185">Reference proteome</keyword>
<gene>
    <name evidence="3" type="ORF">HMPREF1544_07916</name>
</gene>
<evidence type="ECO:0000259" key="2">
    <source>
        <dbReference type="PROSITE" id="PS00028"/>
    </source>
</evidence>
<dbReference type="VEuPathDB" id="FungiDB:HMPREF1544_07916"/>
<dbReference type="PROSITE" id="PS00028">
    <property type="entry name" value="ZINC_FINGER_C2H2_1"/>
    <property type="match status" value="1"/>
</dbReference>
<organism evidence="3 4">
    <name type="scientific">Mucor circinelloides f. circinelloides (strain 1006PhL)</name>
    <name type="common">Mucormycosis agent</name>
    <name type="synonym">Calyptromyces circinelloides</name>
    <dbReference type="NCBI Taxonomy" id="1220926"/>
    <lineage>
        <taxon>Eukaryota</taxon>
        <taxon>Fungi</taxon>
        <taxon>Fungi incertae sedis</taxon>
        <taxon>Mucoromycota</taxon>
        <taxon>Mucoromycotina</taxon>
        <taxon>Mucoromycetes</taxon>
        <taxon>Mucorales</taxon>
        <taxon>Mucorineae</taxon>
        <taxon>Mucoraceae</taxon>
        <taxon>Mucor</taxon>
    </lineage>
</organism>
<evidence type="ECO:0000313" key="3">
    <source>
        <dbReference type="EMBL" id="EPB85302.1"/>
    </source>
</evidence>
<feature type="domain" description="C2H2-type" evidence="2">
    <location>
        <begin position="30"/>
        <end position="52"/>
    </location>
</feature>
<sequence length="207" mass="23812">MDSTRRHNNRNCTYVKTSSLHGSIEEQFDCPGCLQHFATIHELKSHYYSSDHPKTIPTTRHQQQRRQITNNDDSEAHSQEIATASDDSEEAHHQESTTSNDGVPTTEQPEQSAEQNKRRASRNGSIENELLNQTCIYFPPPDPQNHFMIIIQSLNVSMALFNFQRSILNNKWKLTLEDHMHSAMAVHSILFLSIDQHSYNDISSTFF</sequence>
<dbReference type="EMBL" id="KE124015">
    <property type="protein sequence ID" value="EPB85302.1"/>
    <property type="molecule type" value="Genomic_DNA"/>
</dbReference>
<dbReference type="OMA" id="QHFATIH"/>
<dbReference type="Proteomes" id="UP000014254">
    <property type="component" value="Unassembled WGS sequence"/>
</dbReference>
<feature type="compositionally biased region" description="Low complexity" evidence="1">
    <location>
        <begin position="55"/>
        <end position="69"/>
    </location>
</feature>
<dbReference type="InParanoid" id="S2JA42"/>
<proteinExistence type="predicted"/>
<dbReference type="InterPro" id="IPR013087">
    <property type="entry name" value="Znf_C2H2_type"/>
</dbReference>
<dbReference type="OrthoDB" id="2279781at2759"/>
<name>S2JA42_MUCC1</name>